<evidence type="ECO:0000256" key="1">
    <source>
        <dbReference type="ARBA" id="ARBA00007789"/>
    </source>
</evidence>
<accession>A0A841Q6X3</accession>
<dbReference type="SUPFAM" id="SSF51679">
    <property type="entry name" value="Bacterial luciferase-like"/>
    <property type="match status" value="1"/>
</dbReference>
<dbReference type="Pfam" id="PF00296">
    <property type="entry name" value="Bac_luciferase"/>
    <property type="match status" value="1"/>
</dbReference>
<dbReference type="InterPro" id="IPR036661">
    <property type="entry name" value="Luciferase-like_sf"/>
</dbReference>
<proteinExistence type="predicted"/>
<dbReference type="GO" id="GO:0016705">
    <property type="term" value="F:oxidoreductase activity, acting on paired donors, with incorporation or reduction of molecular oxygen"/>
    <property type="evidence" value="ECO:0007669"/>
    <property type="project" value="InterPro"/>
</dbReference>
<dbReference type="FunFam" id="3.20.20.30:FF:000002">
    <property type="entry name" value="LLM class flavin-dependent oxidoreductase"/>
    <property type="match status" value="1"/>
</dbReference>
<keyword evidence="4" id="KW-1185">Reference proteome</keyword>
<evidence type="ECO:0000313" key="4">
    <source>
        <dbReference type="Proteomes" id="UP000581688"/>
    </source>
</evidence>
<protein>
    <submittedName>
        <fullName evidence="3">Luciferase family oxidoreductase group 1</fullName>
    </submittedName>
</protein>
<dbReference type="InterPro" id="IPR011251">
    <property type="entry name" value="Luciferase-like_dom"/>
</dbReference>
<comment type="caution">
    <text evidence="3">The sequence shown here is derived from an EMBL/GenBank/DDBJ whole genome shotgun (WGS) entry which is preliminary data.</text>
</comment>
<dbReference type="NCBIfam" id="TIGR03558">
    <property type="entry name" value="oxido_grp_1"/>
    <property type="match status" value="1"/>
</dbReference>
<dbReference type="RefSeq" id="WP_174496745.1">
    <property type="nucleotide sequence ID" value="NZ_CADDWK010000009.1"/>
</dbReference>
<dbReference type="Proteomes" id="UP000581688">
    <property type="component" value="Unassembled WGS sequence"/>
</dbReference>
<comment type="similarity">
    <text evidence="1">To bacterial alkanal monooxygenase alpha and beta chains.</text>
</comment>
<name>A0A841Q6X3_9BACI</name>
<dbReference type="PANTHER" id="PTHR30137">
    <property type="entry name" value="LUCIFERASE-LIKE MONOOXYGENASE"/>
    <property type="match status" value="1"/>
</dbReference>
<dbReference type="AlphaFoldDB" id="A0A841Q6X3"/>
<reference evidence="3 4" key="1">
    <citation type="submission" date="2020-08" db="EMBL/GenBank/DDBJ databases">
        <title>Genomic Encyclopedia of Type Strains, Phase IV (KMG-IV): sequencing the most valuable type-strain genomes for metagenomic binning, comparative biology and taxonomic classification.</title>
        <authorList>
            <person name="Goeker M."/>
        </authorList>
    </citation>
    <scope>NUCLEOTIDE SEQUENCE [LARGE SCALE GENOMIC DNA]</scope>
    <source>
        <strain evidence="3 4">DSM 19612</strain>
    </source>
</reference>
<gene>
    <name evidence="3" type="ORF">HNQ94_002612</name>
</gene>
<feature type="domain" description="Luciferase-like" evidence="2">
    <location>
        <begin position="16"/>
        <end position="299"/>
    </location>
</feature>
<dbReference type="PANTHER" id="PTHR30137:SF19">
    <property type="entry name" value="LUCIFERASE-LIKE MONOOXYGENASE"/>
    <property type="match status" value="1"/>
</dbReference>
<evidence type="ECO:0000313" key="3">
    <source>
        <dbReference type="EMBL" id="MBB6454161.1"/>
    </source>
</evidence>
<evidence type="ECO:0000259" key="2">
    <source>
        <dbReference type="Pfam" id="PF00296"/>
    </source>
</evidence>
<dbReference type="Gene3D" id="3.20.20.30">
    <property type="entry name" value="Luciferase-like domain"/>
    <property type="match status" value="1"/>
</dbReference>
<dbReference type="InterPro" id="IPR019949">
    <property type="entry name" value="CmoO-like"/>
</dbReference>
<dbReference type="InterPro" id="IPR050766">
    <property type="entry name" value="Bact_Lucif_Oxidored"/>
</dbReference>
<organism evidence="3 4">
    <name type="scientific">Salirhabdus euzebyi</name>
    <dbReference type="NCBI Taxonomy" id="394506"/>
    <lineage>
        <taxon>Bacteria</taxon>
        <taxon>Bacillati</taxon>
        <taxon>Bacillota</taxon>
        <taxon>Bacilli</taxon>
        <taxon>Bacillales</taxon>
        <taxon>Bacillaceae</taxon>
        <taxon>Salirhabdus</taxon>
    </lineage>
</organism>
<dbReference type="EMBL" id="JACHGH010000007">
    <property type="protein sequence ID" value="MBB6454161.1"/>
    <property type="molecule type" value="Genomic_DNA"/>
</dbReference>
<dbReference type="GO" id="GO:0005829">
    <property type="term" value="C:cytosol"/>
    <property type="evidence" value="ECO:0007669"/>
    <property type="project" value="TreeGrafter"/>
</dbReference>
<sequence>MNIKLSVLDQSPILRGYTAREALQQTTTLAKWTDQLGYHRFWVSEHHSTKSLAGSAPEILVTHLAANTQHIRIGTGGVLLPHYSAFKIAEVFQVLEALYPNRIDLGIGRAPGGMPGVNYALNDGKYRNVREYPTQVKELMSYLQGIEHPHYKIQATPLGKTKPPIWMLGSSGTSAALAAQLGTSYTFAQFINGEGGIASMQTYFNQFQPSMYQQKPDANVAIFIICAETQEEAEFIAGSMDLALLRIENGDIRDHFPTPEEAQEQSYTVFEKERIEYNRNRMIVGDPKQVKDGILKLAEMYQVDEVIMNTFAPSFEERLKSYQLIMNQFGNIPKGG</sequence>